<dbReference type="EMBL" id="ASPP01040187">
    <property type="protein sequence ID" value="ETO00717.1"/>
    <property type="molecule type" value="Genomic_DNA"/>
</dbReference>
<dbReference type="Proteomes" id="UP000023152">
    <property type="component" value="Unassembled WGS sequence"/>
</dbReference>
<feature type="region of interest" description="Disordered" evidence="1">
    <location>
        <begin position="175"/>
        <end position="195"/>
    </location>
</feature>
<gene>
    <name evidence="2" type="ORF">RFI_36723</name>
</gene>
<evidence type="ECO:0000313" key="2">
    <source>
        <dbReference type="EMBL" id="ETO00717.1"/>
    </source>
</evidence>
<keyword evidence="3" id="KW-1185">Reference proteome</keyword>
<proteinExistence type="predicted"/>
<dbReference type="AlphaFoldDB" id="X6LHV0"/>
<organism evidence="2 3">
    <name type="scientific">Reticulomyxa filosa</name>
    <dbReference type="NCBI Taxonomy" id="46433"/>
    <lineage>
        <taxon>Eukaryota</taxon>
        <taxon>Sar</taxon>
        <taxon>Rhizaria</taxon>
        <taxon>Retaria</taxon>
        <taxon>Foraminifera</taxon>
        <taxon>Monothalamids</taxon>
        <taxon>Reticulomyxidae</taxon>
        <taxon>Reticulomyxa</taxon>
    </lineage>
</organism>
<name>X6LHV0_RETFI</name>
<sequence>MNITKENCIRDANVRDWSVGGIIYYKLPVFFEGNAMTLFTNNWSMMNMNERPYDNVNVVWTNKKTNGFVFVGRMNTRGGMQMQINKTDNESNDNQQSNINNQYAKEIELLMIFFGDITNKYELQSKLEEFKGDMLRLREYLALKRNSNQVKPITNSNIIFCHYLKQKNECHNTHNKKNKEINESKEEIKEKNESEQDTIKREEVLALQKVDTFGVIDNLNNQSKIHQTEIQDLILENATKDQ</sequence>
<protein>
    <submittedName>
        <fullName evidence="2">Uncharacterized protein</fullName>
    </submittedName>
</protein>
<evidence type="ECO:0000256" key="1">
    <source>
        <dbReference type="SAM" id="MobiDB-lite"/>
    </source>
</evidence>
<accession>X6LHV0</accession>
<reference evidence="2 3" key="1">
    <citation type="journal article" date="2013" name="Curr. Biol.">
        <title>The Genome of the Foraminiferan Reticulomyxa filosa.</title>
        <authorList>
            <person name="Glockner G."/>
            <person name="Hulsmann N."/>
            <person name="Schleicher M."/>
            <person name="Noegel A.A."/>
            <person name="Eichinger L."/>
            <person name="Gallinger C."/>
            <person name="Pawlowski J."/>
            <person name="Sierra R."/>
            <person name="Euteneuer U."/>
            <person name="Pillet L."/>
            <person name="Moustafa A."/>
            <person name="Platzer M."/>
            <person name="Groth M."/>
            <person name="Szafranski K."/>
            <person name="Schliwa M."/>
        </authorList>
    </citation>
    <scope>NUCLEOTIDE SEQUENCE [LARGE SCALE GENOMIC DNA]</scope>
</reference>
<evidence type="ECO:0000313" key="3">
    <source>
        <dbReference type="Proteomes" id="UP000023152"/>
    </source>
</evidence>
<feature type="non-terminal residue" evidence="2">
    <location>
        <position position="242"/>
    </location>
</feature>
<comment type="caution">
    <text evidence="2">The sequence shown here is derived from an EMBL/GenBank/DDBJ whole genome shotgun (WGS) entry which is preliminary data.</text>
</comment>